<dbReference type="InterPro" id="IPR036179">
    <property type="entry name" value="Ig-like_dom_sf"/>
</dbReference>
<comment type="caution">
    <text evidence="2">The sequence shown here is derived from an EMBL/GenBank/DDBJ whole genome shotgun (WGS) entry which is preliminary data.</text>
</comment>
<dbReference type="PANTHER" id="PTHR21063:SF4">
    <property type="entry name" value="CD48 ANTIGEN-RELATED"/>
    <property type="match status" value="1"/>
</dbReference>
<accession>A0ABD0NIF3</accession>
<dbReference type="InterPro" id="IPR013783">
    <property type="entry name" value="Ig-like_fold"/>
</dbReference>
<feature type="non-terminal residue" evidence="2">
    <location>
        <position position="1"/>
    </location>
</feature>
<name>A0ABD0NIF3_CIRMR</name>
<feature type="non-terminal residue" evidence="2">
    <location>
        <position position="90"/>
    </location>
</feature>
<sequence length="90" mass="10520">SGETKETIKVMTWYFHDILIANISRDQSEICTNDRCKDRFRDRLEPDLEKGSLTITNINITDSGPYELKITIRNSSFCITRVKRFNVTVF</sequence>
<dbReference type="AlphaFoldDB" id="A0ABD0NIF3"/>
<keyword evidence="3" id="KW-1185">Reference proteome</keyword>
<evidence type="ECO:0000259" key="1">
    <source>
        <dbReference type="Pfam" id="PF07686"/>
    </source>
</evidence>
<feature type="domain" description="Immunoglobulin V-set" evidence="1">
    <location>
        <begin position="6"/>
        <end position="83"/>
    </location>
</feature>
<gene>
    <name evidence="2" type="ORF">M9458_045472</name>
</gene>
<protein>
    <recommendedName>
        <fullName evidence="1">Immunoglobulin V-set domain-containing protein</fullName>
    </recommendedName>
</protein>
<dbReference type="PANTHER" id="PTHR21063">
    <property type="entry name" value="LFA-3"/>
    <property type="match status" value="1"/>
</dbReference>
<proteinExistence type="predicted"/>
<reference evidence="2 3" key="1">
    <citation type="submission" date="2024-05" db="EMBL/GenBank/DDBJ databases">
        <title>Genome sequencing and assembly of Indian major carp, Cirrhinus mrigala (Hamilton, 1822).</title>
        <authorList>
            <person name="Mohindra V."/>
            <person name="Chowdhury L.M."/>
            <person name="Lal K."/>
            <person name="Jena J.K."/>
        </authorList>
    </citation>
    <scope>NUCLEOTIDE SEQUENCE [LARGE SCALE GENOMIC DNA]</scope>
    <source>
        <strain evidence="2">CM1030</strain>
        <tissue evidence="2">Blood</tissue>
    </source>
</reference>
<dbReference type="SUPFAM" id="SSF48726">
    <property type="entry name" value="Immunoglobulin"/>
    <property type="match status" value="1"/>
</dbReference>
<evidence type="ECO:0000313" key="2">
    <source>
        <dbReference type="EMBL" id="KAL0161747.1"/>
    </source>
</evidence>
<dbReference type="Gene3D" id="2.60.40.10">
    <property type="entry name" value="Immunoglobulins"/>
    <property type="match status" value="1"/>
</dbReference>
<organism evidence="2 3">
    <name type="scientific">Cirrhinus mrigala</name>
    <name type="common">Mrigala</name>
    <dbReference type="NCBI Taxonomy" id="683832"/>
    <lineage>
        <taxon>Eukaryota</taxon>
        <taxon>Metazoa</taxon>
        <taxon>Chordata</taxon>
        <taxon>Craniata</taxon>
        <taxon>Vertebrata</taxon>
        <taxon>Euteleostomi</taxon>
        <taxon>Actinopterygii</taxon>
        <taxon>Neopterygii</taxon>
        <taxon>Teleostei</taxon>
        <taxon>Ostariophysi</taxon>
        <taxon>Cypriniformes</taxon>
        <taxon>Cyprinidae</taxon>
        <taxon>Labeoninae</taxon>
        <taxon>Labeonini</taxon>
        <taxon>Cirrhinus</taxon>
    </lineage>
</organism>
<evidence type="ECO:0000313" key="3">
    <source>
        <dbReference type="Proteomes" id="UP001529510"/>
    </source>
</evidence>
<dbReference type="Proteomes" id="UP001529510">
    <property type="component" value="Unassembled WGS sequence"/>
</dbReference>
<dbReference type="InterPro" id="IPR013106">
    <property type="entry name" value="Ig_V-set"/>
</dbReference>
<dbReference type="Pfam" id="PF07686">
    <property type="entry name" value="V-set"/>
    <property type="match status" value="1"/>
</dbReference>
<dbReference type="EMBL" id="JAMKFB020000022">
    <property type="protein sequence ID" value="KAL0161747.1"/>
    <property type="molecule type" value="Genomic_DNA"/>
</dbReference>